<dbReference type="Pfam" id="PF02145">
    <property type="entry name" value="Rap_GAP"/>
    <property type="match status" value="1"/>
</dbReference>
<dbReference type="EMBL" id="SNRW01008363">
    <property type="protein sequence ID" value="KAA6379642.1"/>
    <property type="molecule type" value="Genomic_DNA"/>
</dbReference>
<feature type="domain" description="Rap-GAP" evidence="2">
    <location>
        <begin position="422"/>
        <end position="641"/>
    </location>
</feature>
<keyword evidence="1" id="KW-0343">GTPase activation</keyword>
<dbReference type="AlphaFoldDB" id="A0A5J4VB60"/>
<sequence length="765" mass="85767">MNIIATQKQNSLQQLSNVPVSSTAQQGIDSVADVDQIISSSYTLTLGSNFNLISSLALLILRGLTLLCIDALYCGMDKEALSGGITNILKLLNAALSCIDIHPMNQIQQESITPGKINTNQETAVNQIQPTSFASQSQYQSSRVQQLKKTCSKNEQKNEIFNVLTYDTLSLSNIDGMLVVVRSALEILIQLSSFGQLMTLANPNLPKIIIAKLAVNMKPSTRIIIRDCTGKHIWDFTPVYDKFRNAYMKDVKANEEDQIRIRQQLREKELKRLKEKQISLIETSDNNSLPLFRKTDDALGNITNVLLKQKGIDIKQPILGNIDDMIAMGKEIEQSTDIQHNKENEKINIENYLTQELPPQRESVYMSNTRSILANLGIINPNVANSLAQLRLMQYDASKMIESAEERRSVNLNEFQGQLQIGQFLDSLPVRTTVEISVFYAAPNQNTVEDILGNNFASASFCAFVRGLGWEIDLSTHRGYCGSIVEPCKPAEKQFNHHTRFYYSSPTIEVIFHVCPFLAQTDGLQTIEEKTSLLQVSQTCIIWWDNSFEYDPSMLRPLGFIHQIIIRPTSFESSSISTQNQAEQTLIDPLTSINSSASFNDQQTIATEPLSNSHLFHINIDENPSFSCQYNDTLKDLTQQNPQNNQDFATDKVSIQSSIPTPLHSSLPAKNEPASGWNECYNSPFYSRSPSIFIGPLCDNVLVPPHILPILVRGTALSANRCQNIARGKQPFFDALIIRMISISRIVESSQIPFSSSEYFSSFFY</sequence>
<accession>A0A5J4VB60</accession>
<dbReference type="PANTHER" id="PTHR10063:SF11">
    <property type="entry name" value="RHO GTPASE-ACTIVATING PROTEIN CG5521-RELATED"/>
    <property type="match status" value="1"/>
</dbReference>
<dbReference type="GO" id="GO:0005096">
    <property type="term" value="F:GTPase activator activity"/>
    <property type="evidence" value="ECO:0007669"/>
    <property type="project" value="UniProtKB-KW"/>
</dbReference>
<dbReference type="PROSITE" id="PS50085">
    <property type="entry name" value="RAPGAP"/>
    <property type="match status" value="1"/>
</dbReference>
<comment type="caution">
    <text evidence="3">The sequence shown here is derived from an EMBL/GenBank/DDBJ whole genome shotgun (WGS) entry which is preliminary data.</text>
</comment>
<dbReference type="GO" id="GO:0005737">
    <property type="term" value="C:cytoplasm"/>
    <property type="evidence" value="ECO:0007669"/>
    <property type="project" value="TreeGrafter"/>
</dbReference>
<dbReference type="OrthoDB" id="19311at2759"/>
<protein>
    <recommendedName>
        <fullName evidence="2">Rap-GAP domain-containing protein</fullName>
    </recommendedName>
</protein>
<dbReference type="PANTHER" id="PTHR10063">
    <property type="entry name" value="TUBERIN"/>
    <property type="match status" value="1"/>
</dbReference>
<dbReference type="InterPro" id="IPR027107">
    <property type="entry name" value="Tuberin/Ral-act_asu"/>
</dbReference>
<evidence type="ECO:0000313" key="4">
    <source>
        <dbReference type="Proteomes" id="UP000324800"/>
    </source>
</evidence>
<dbReference type="GO" id="GO:0005634">
    <property type="term" value="C:nucleus"/>
    <property type="evidence" value="ECO:0007669"/>
    <property type="project" value="InterPro"/>
</dbReference>
<reference evidence="3 4" key="1">
    <citation type="submission" date="2019-03" db="EMBL/GenBank/DDBJ databases">
        <title>Single cell metagenomics reveals metabolic interactions within the superorganism composed of flagellate Streblomastix strix and complex community of Bacteroidetes bacteria on its surface.</title>
        <authorList>
            <person name="Treitli S.C."/>
            <person name="Kolisko M."/>
            <person name="Husnik F."/>
            <person name="Keeling P."/>
            <person name="Hampl V."/>
        </authorList>
    </citation>
    <scope>NUCLEOTIDE SEQUENCE [LARGE SCALE GENOMIC DNA]</scope>
    <source>
        <strain evidence="3">ST1C</strain>
    </source>
</reference>
<organism evidence="3 4">
    <name type="scientific">Streblomastix strix</name>
    <dbReference type="NCBI Taxonomy" id="222440"/>
    <lineage>
        <taxon>Eukaryota</taxon>
        <taxon>Metamonada</taxon>
        <taxon>Preaxostyla</taxon>
        <taxon>Oxymonadida</taxon>
        <taxon>Streblomastigidae</taxon>
        <taxon>Streblomastix</taxon>
    </lineage>
</organism>
<dbReference type="GO" id="GO:0051056">
    <property type="term" value="P:regulation of small GTPase mediated signal transduction"/>
    <property type="evidence" value="ECO:0007669"/>
    <property type="project" value="InterPro"/>
</dbReference>
<proteinExistence type="predicted"/>
<dbReference type="InterPro" id="IPR000331">
    <property type="entry name" value="Rap/Ran_GAP_dom"/>
</dbReference>
<evidence type="ECO:0000259" key="2">
    <source>
        <dbReference type="PROSITE" id="PS50085"/>
    </source>
</evidence>
<dbReference type="InterPro" id="IPR035974">
    <property type="entry name" value="Rap/Ran-GAP_sf"/>
</dbReference>
<dbReference type="Gene3D" id="3.40.50.11210">
    <property type="entry name" value="Rap/Ran-GAP"/>
    <property type="match status" value="1"/>
</dbReference>
<evidence type="ECO:0000313" key="3">
    <source>
        <dbReference type="EMBL" id="KAA6379642.1"/>
    </source>
</evidence>
<gene>
    <name evidence="3" type="ORF">EZS28_024830</name>
</gene>
<evidence type="ECO:0000256" key="1">
    <source>
        <dbReference type="ARBA" id="ARBA00022468"/>
    </source>
</evidence>
<dbReference type="SUPFAM" id="SSF111347">
    <property type="entry name" value="Rap/Ran-GAP"/>
    <property type="match status" value="1"/>
</dbReference>
<dbReference type="Proteomes" id="UP000324800">
    <property type="component" value="Unassembled WGS sequence"/>
</dbReference>
<name>A0A5J4VB60_9EUKA</name>